<dbReference type="PANTHER" id="PTHR11695:SF294">
    <property type="entry name" value="RETICULON-4-INTERACTING PROTEIN 1, MITOCHONDRIAL"/>
    <property type="match status" value="1"/>
</dbReference>
<dbReference type="InterPro" id="IPR050700">
    <property type="entry name" value="YIM1/Zinc_Alcohol_DH_Fams"/>
</dbReference>
<evidence type="ECO:0000313" key="2">
    <source>
        <dbReference type="EMBL" id="MDC7716175.1"/>
    </source>
</evidence>
<dbReference type="InterPro" id="IPR011032">
    <property type="entry name" value="GroES-like_sf"/>
</dbReference>
<dbReference type="InterPro" id="IPR013154">
    <property type="entry name" value="ADH-like_N"/>
</dbReference>
<dbReference type="InterPro" id="IPR020843">
    <property type="entry name" value="ER"/>
</dbReference>
<dbReference type="Pfam" id="PF08240">
    <property type="entry name" value="ADH_N"/>
    <property type="match status" value="1"/>
</dbReference>
<dbReference type="CDD" id="cd05289">
    <property type="entry name" value="MDR_like_2"/>
    <property type="match status" value="1"/>
</dbReference>
<keyword evidence="3" id="KW-1185">Reference proteome</keyword>
<dbReference type="Pfam" id="PF13602">
    <property type="entry name" value="ADH_zinc_N_2"/>
    <property type="match status" value="1"/>
</dbReference>
<dbReference type="SMART" id="SM00829">
    <property type="entry name" value="PKS_ER"/>
    <property type="match status" value="1"/>
</dbReference>
<feature type="domain" description="Enoyl reductase (ER)" evidence="1">
    <location>
        <begin position="10"/>
        <end position="296"/>
    </location>
</feature>
<dbReference type="Proteomes" id="UP001219956">
    <property type="component" value="Unassembled WGS sequence"/>
</dbReference>
<organism evidence="2 3">
    <name type="scientific">Vogesella aquatica</name>
    <dbReference type="NCBI Taxonomy" id="2984206"/>
    <lineage>
        <taxon>Bacteria</taxon>
        <taxon>Pseudomonadati</taxon>
        <taxon>Pseudomonadota</taxon>
        <taxon>Betaproteobacteria</taxon>
        <taxon>Neisseriales</taxon>
        <taxon>Chromobacteriaceae</taxon>
        <taxon>Vogesella</taxon>
    </lineage>
</organism>
<proteinExistence type="predicted"/>
<dbReference type="SUPFAM" id="SSF51735">
    <property type="entry name" value="NAD(P)-binding Rossmann-fold domains"/>
    <property type="match status" value="1"/>
</dbReference>
<reference evidence="2 3" key="1">
    <citation type="submission" date="2023-01" db="EMBL/GenBank/DDBJ databases">
        <title>Novel species of the genus Vogesella isolated from rivers.</title>
        <authorList>
            <person name="Lu H."/>
        </authorList>
    </citation>
    <scope>NUCLEOTIDE SEQUENCE [LARGE SCALE GENOMIC DNA]</scope>
    <source>
        <strain evidence="2 3">DC21W</strain>
    </source>
</reference>
<accession>A0ABT5IUC1</accession>
<gene>
    <name evidence="2" type="ORF">PQU95_02910</name>
</gene>
<dbReference type="PANTHER" id="PTHR11695">
    <property type="entry name" value="ALCOHOL DEHYDROGENASE RELATED"/>
    <property type="match status" value="1"/>
</dbReference>
<comment type="caution">
    <text evidence="2">The sequence shown here is derived from an EMBL/GenBank/DDBJ whole genome shotgun (WGS) entry which is preliminary data.</text>
</comment>
<dbReference type="InterPro" id="IPR036291">
    <property type="entry name" value="NAD(P)-bd_dom_sf"/>
</dbReference>
<evidence type="ECO:0000313" key="3">
    <source>
        <dbReference type="Proteomes" id="UP001219956"/>
    </source>
</evidence>
<dbReference type="SUPFAM" id="SSF50129">
    <property type="entry name" value="GroES-like"/>
    <property type="match status" value="1"/>
</dbReference>
<name>A0ABT5IUC1_9NEIS</name>
<dbReference type="EMBL" id="JAQQLF010000002">
    <property type="protein sequence ID" value="MDC7716175.1"/>
    <property type="molecule type" value="Genomic_DNA"/>
</dbReference>
<evidence type="ECO:0000259" key="1">
    <source>
        <dbReference type="SMART" id="SM00829"/>
    </source>
</evidence>
<protein>
    <submittedName>
        <fullName evidence="2">NADP-dependent oxidoreductase</fullName>
    </submittedName>
</protein>
<dbReference type="Gene3D" id="3.40.50.720">
    <property type="entry name" value="NAD(P)-binding Rossmann-like Domain"/>
    <property type="match status" value="1"/>
</dbReference>
<sequence length="348" mass="35812">MKAIRFFTYGGPEVMQLDDVPIPDCGPGDLLVRVVAAGINPLDWKLRAGAIAGTRALLLPGTPGRDAAGIVIALGGGVQGFVLEDRVCFYAEPARYGTYAEYVALPATQAARIPPGLSFVDAAALPTPGQAAWTALVDMAQLQPGNRVLIHGAAGAVGGVAVQLAKQLGAYVVAMASANRAARVQALGADEVLDYRDGCSGLPWRGMDVVLDTIGGEVQDASWCTLRAGGVLLATSTVPSPARAQQAGVRAGFVCTRPRGSVLAWLLARQLRVEVARTLPMADAAAAHRLGERRQAGRRQNGVADAAAGIVKALAPLPQGGPPCHRLASLSGYQSKAPSVAGGFCLAN</sequence>
<dbReference type="Gene3D" id="3.90.180.10">
    <property type="entry name" value="Medium-chain alcohol dehydrogenases, catalytic domain"/>
    <property type="match status" value="1"/>
</dbReference>
<dbReference type="RefSeq" id="WP_272750608.1">
    <property type="nucleotide sequence ID" value="NZ_JAQQLF010000002.1"/>
</dbReference>